<keyword evidence="3" id="KW-1185">Reference proteome</keyword>
<feature type="domain" description="Phosphoribulokinase/uridine kinase" evidence="1">
    <location>
        <begin position="18"/>
        <end position="150"/>
    </location>
</feature>
<dbReference type="InterPro" id="IPR006083">
    <property type="entry name" value="PRK/URK"/>
</dbReference>
<dbReference type="Proteomes" id="UP000316225">
    <property type="component" value="Unassembled WGS sequence"/>
</dbReference>
<accession>A0A562NFY7</accession>
<dbReference type="PANTHER" id="PTHR10285">
    <property type="entry name" value="URIDINE KINASE"/>
    <property type="match status" value="1"/>
</dbReference>
<keyword evidence="2" id="KW-0418">Kinase</keyword>
<protein>
    <submittedName>
        <fullName evidence="2">Fructokinase</fullName>
    </submittedName>
</protein>
<name>A0A562NFY7_9RHOB</name>
<keyword evidence="2" id="KW-0808">Transferase</keyword>
<gene>
    <name evidence="2" type="ORF">IQ24_03271</name>
</gene>
<dbReference type="AlphaFoldDB" id="A0A562NFY7"/>
<reference evidence="2 3" key="1">
    <citation type="journal article" date="2015" name="Stand. Genomic Sci.">
        <title>Genomic Encyclopedia of Bacterial and Archaeal Type Strains, Phase III: the genomes of soil and plant-associated and newly described type strains.</title>
        <authorList>
            <person name="Whitman W.B."/>
            <person name="Woyke T."/>
            <person name="Klenk H.P."/>
            <person name="Zhou Y."/>
            <person name="Lilburn T.G."/>
            <person name="Beck B.J."/>
            <person name="De Vos P."/>
            <person name="Vandamme P."/>
            <person name="Eisen J.A."/>
            <person name="Garrity G."/>
            <person name="Hugenholtz P."/>
            <person name="Kyrpides N.C."/>
        </authorList>
    </citation>
    <scope>NUCLEOTIDE SEQUENCE [LARGE SCALE GENOMIC DNA]</scope>
    <source>
        <strain evidence="2 3">CGMCC 1.5364</strain>
    </source>
</reference>
<sequence>MKEALARIAALGPGRRLVAVAGPPGVGKSTLAARMVVELPGAVLVPMDGFHLDDSLLIPAGLRDIKGAPQTFDADGFVAMIRRLKAGKEVYYPVFDRSRELAIAGAGRVGAGDGLVVVEGNYLLLDRAPWRELAEMWDLSIMLVEPVEELERRLTLRWQGFDCSPEEIGAHLENDLANARLVLEQSLPANLIMRPSDETP</sequence>
<evidence type="ECO:0000313" key="2">
    <source>
        <dbReference type="EMBL" id="TWI31046.1"/>
    </source>
</evidence>
<dbReference type="OrthoDB" id="1550976at2"/>
<dbReference type="Gene3D" id="3.40.50.300">
    <property type="entry name" value="P-loop containing nucleotide triphosphate hydrolases"/>
    <property type="match status" value="1"/>
</dbReference>
<dbReference type="GO" id="GO:0016301">
    <property type="term" value="F:kinase activity"/>
    <property type="evidence" value="ECO:0007669"/>
    <property type="project" value="UniProtKB-KW"/>
</dbReference>
<dbReference type="SUPFAM" id="SSF52540">
    <property type="entry name" value="P-loop containing nucleoside triphosphate hydrolases"/>
    <property type="match status" value="1"/>
</dbReference>
<dbReference type="RefSeq" id="WP_145399349.1">
    <property type="nucleotide sequence ID" value="NZ_VLKU01000011.1"/>
</dbReference>
<dbReference type="InterPro" id="IPR027417">
    <property type="entry name" value="P-loop_NTPase"/>
</dbReference>
<dbReference type="GO" id="GO:0005524">
    <property type="term" value="F:ATP binding"/>
    <property type="evidence" value="ECO:0007669"/>
    <property type="project" value="InterPro"/>
</dbReference>
<proteinExistence type="predicted"/>
<evidence type="ECO:0000313" key="3">
    <source>
        <dbReference type="Proteomes" id="UP000316225"/>
    </source>
</evidence>
<dbReference type="Pfam" id="PF00485">
    <property type="entry name" value="PRK"/>
    <property type="match status" value="1"/>
</dbReference>
<comment type="caution">
    <text evidence="2">The sequence shown here is derived from an EMBL/GenBank/DDBJ whole genome shotgun (WGS) entry which is preliminary data.</text>
</comment>
<organism evidence="2 3">
    <name type="scientific">Paracoccus sulfuroxidans</name>
    <dbReference type="NCBI Taxonomy" id="384678"/>
    <lineage>
        <taxon>Bacteria</taxon>
        <taxon>Pseudomonadati</taxon>
        <taxon>Pseudomonadota</taxon>
        <taxon>Alphaproteobacteria</taxon>
        <taxon>Rhodobacterales</taxon>
        <taxon>Paracoccaceae</taxon>
        <taxon>Paracoccus</taxon>
    </lineage>
</organism>
<dbReference type="EMBL" id="VLKU01000011">
    <property type="protein sequence ID" value="TWI31046.1"/>
    <property type="molecule type" value="Genomic_DNA"/>
</dbReference>
<evidence type="ECO:0000259" key="1">
    <source>
        <dbReference type="Pfam" id="PF00485"/>
    </source>
</evidence>